<comment type="caution">
    <text evidence="2">The sequence shown here is derived from an EMBL/GenBank/DDBJ whole genome shotgun (WGS) entry which is preliminary data.</text>
</comment>
<dbReference type="EMBL" id="SNTY01000036">
    <property type="protein sequence ID" value="TEU25511.1"/>
    <property type="molecule type" value="Genomic_DNA"/>
</dbReference>
<organism evidence="2 3">
    <name type="scientific">Alkanindiges illinoisensis</name>
    <dbReference type="NCBI Taxonomy" id="197183"/>
    <lineage>
        <taxon>Bacteria</taxon>
        <taxon>Pseudomonadati</taxon>
        <taxon>Pseudomonadota</taxon>
        <taxon>Gammaproteobacteria</taxon>
        <taxon>Moraxellales</taxon>
        <taxon>Moraxellaceae</taxon>
        <taxon>Alkanindiges</taxon>
    </lineage>
</organism>
<dbReference type="OrthoDB" id="6717590at2"/>
<reference evidence="2 3" key="1">
    <citation type="submission" date="2019-03" db="EMBL/GenBank/DDBJ databases">
        <title>Alkanindiges illinoisensis: a potential pathogenic isolated from ascites of a gastric cancer patient with abdominal metastasis.</title>
        <authorList>
            <person name="Hu X."/>
            <person name="Yang B."/>
            <person name="Yan X."/>
            <person name="Lin L."/>
            <person name="Zhao H."/>
            <person name="Zhou F."/>
            <person name="Su B."/>
            <person name="Chen J."/>
            <person name="Rui Y."/>
            <person name="Wang Q."/>
            <person name="Zheng L."/>
        </authorList>
    </citation>
    <scope>NUCLEOTIDE SEQUENCE [LARGE SCALE GENOMIC DNA]</scope>
    <source>
        <strain evidence="2 3">NFYY 23406</strain>
    </source>
</reference>
<keyword evidence="1" id="KW-0812">Transmembrane</keyword>
<evidence type="ECO:0000313" key="2">
    <source>
        <dbReference type="EMBL" id="TEU25511.1"/>
    </source>
</evidence>
<dbReference type="Proteomes" id="UP000297834">
    <property type="component" value="Unassembled WGS sequence"/>
</dbReference>
<feature type="transmembrane region" description="Helical" evidence="1">
    <location>
        <begin position="47"/>
        <end position="67"/>
    </location>
</feature>
<dbReference type="AlphaFoldDB" id="A0A4Y7XB26"/>
<dbReference type="RefSeq" id="WP_134244663.1">
    <property type="nucleotide sequence ID" value="NZ_SNTY01000036.1"/>
</dbReference>
<evidence type="ECO:0000313" key="3">
    <source>
        <dbReference type="Proteomes" id="UP000297834"/>
    </source>
</evidence>
<name>A0A4Y7XB26_9GAMM</name>
<proteinExistence type="predicted"/>
<feature type="transmembrane region" description="Helical" evidence="1">
    <location>
        <begin position="20"/>
        <end position="41"/>
    </location>
</feature>
<dbReference type="STRING" id="1120977.GCA_000619845_03062"/>
<sequence>MWKWLLQQLDISAELPRFSILYMGLSGAVMGMAFVGLYFHYVQQDNHLLGIAIILTLLMSLHERYWIKAHKSANLTLLSAVIYSLLML</sequence>
<protein>
    <submittedName>
        <fullName evidence="2">Uncharacterized protein</fullName>
    </submittedName>
</protein>
<keyword evidence="3" id="KW-1185">Reference proteome</keyword>
<accession>A0A4Y7XB26</accession>
<gene>
    <name evidence="2" type="ORF">E2B99_09060</name>
</gene>
<keyword evidence="1" id="KW-1133">Transmembrane helix</keyword>
<evidence type="ECO:0000256" key="1">
    <source>
        <dbReference type="SAM" id="Phobius"/>
    </source>
</evidence>
<keyword evidence="1" id="KW-0472">Membrane</keyword>